<gene>
    <name evidence="1" type="ORF">GCM10022276_13880</name>
</gene>
<sequence>MGARQAWLWRNRAIFGGTGAVVGPRLLVDVSAIIRHDAQTGIQRVVRAVWSELYRRRGAGFDVIPVYATSKHGYCYAVADHDGKLSPAVVLEPVRVDAGDKFLGLDLSAHLLPKYRQQLRAWRNHGATVHLIVYDLLPLQRPAWFTDSAVSNFRKWFDVVKTEADQAICISNQVREDVRKGIELHGARMPALGRLQLGADIAATIPSSGVCDDLRRILDYTRFRPAVLMVGTVEPRKGYEAALRAFDHLWHERADAPDLIIVGKPGWKTPALQADIRSHKEFGRRLHWFDQMSDEGLCLLYDSCSGLLMASRGEGWGLPLVEAAMHRRFVLARDLPVFREQGLPNILYFSDDRPEALASEVTRLVEVSNTAAPAAELQTWAGCVDGLLETLGLINRSEVSQGPLLRIAS</sequence>
<dbReference type="RefSeq" id="WP_344698946.1">
    <property type="nucleotide sequence ID" value="NZ_BAABBM010000001.1"/>
</dbReference>
<protein>
    <recommendedName>
        <fullName evidence="3">Glycosyltransferase family 1 protein</fullName>
    </recommendedName>
</protein>
<dbReference type="PANTHER" id="PTHR46401:SF9">
    <property type="entry name" value="MANNOSYLTRANSFERASE A"/>
    <property type="match status" value="1"/>
</dbReference>
<dbReference type="PANTHER" id="PTHR46401">
    <property type="entry name" value="GLYCOSYLTRANSFERASE WBBK-RELATED"/>
    <property type="match status" value="1"/>
</dbReference>
<dbReference type="Pfam" id="PF13692">
    <property type="entry name" value="Glyco_trans_1_4"/>
    <property type="match status" value="1"/>
</dbReference>
<dbReference type="SUPFAM" id="SSF53756">
    <property type="entry name" value="UDP-Glycosyltransferase/glycogen phosphorylase"/>
    <property type="match status" value="1"/>
</dbReference>
<dbReference type="Proteomes" id="UP001500827">
    <property type="component" value="Unassembled WGS sequence"/>
</dbReference>
<evidence type="ECO:0000313" key="1">
    <source>
        <dbReference type="EMBL" id="GAA3896096.1"/>
    </source>
</evidence>
<dbReference type="EMBL" id="BAABBM010000001">
    <property type="protein sequence ID" value="GAA3896096.1"/>
    <property type="molecule type" value="Genomic_DNA"/>
</dbReference>
<keyword evidence="2" id="KW-1185">Reference proteome</keyword>
<evidence type="ECO:0000313" key="2">
    <source>
        <dbReference type="Proteomes" id="UP001500827"/>
    </source>
</evidence>
<dbReference type="Gene3D" id="3.40.50.2000">
    <property type="entry name" value="Glycogen Phosphorylase B"/>
    <property type="match status" value="1"/>
</dbReference>
<evidence type="ECO:0008006" key="3">
    <source>
        <dbReference type="Google" id="ProtNLM"/>
    </source>
</evidence>
<comment type="caution">
    <text evidence="1">The sequence shown here is derived from an EMBL/GenBank/DDBJ whole genome shotgun (WGS) entry which is preliminary data.</text>
</comment>
<reference evidence="2" key="1">
    <citation type="journal article" date="2019" name="Int. J. Syst. Evol. Microbiol.">
        <title>The Global Catalogue of Microorganisms (GCM) 10K type strain sequencing project: providing services to taxonomists for standard genome sequencing and annotation.</title>
        <authorList>
            <consortium name="The Broad Institute Genomics Platform"/>
            <consortium name="The Broad Institute Genome Sequencing Center for Infectious Disease"/>
            <person name="Wu L."/>
            <person name="Ma J."/>
        </authorList>
    </citation>
    <scope>NUCLEOTIDE SEQUENCE [LARGE SCALE GENOMIC DNA]</scope>
    <source>
        <strain evidence="2">JCM 17543</strain>
    </source>
</reference>
<dbReference type="CDD" id="cd03809">
    <property type="entry name" value="GT4_MtfB-like"/>
    <property type="match status" value="1"/>
</dbReference>
<accession>A0ABP7L9A8</accession>
<organism evidence="1 2">
    <name type="scientific">Sphingomonas limnosediminicola</name>
    <dbReference type="NCBI Taxonomy" id="940133"/>
    <lineage>
        <taxon>Bacteria</taxon>
        <taxon>Pseudomonadati</taxon>
        <taxon>Pseudomonadota</taxon>
        <taxon>Alphaproteobacteria</taxon>
        <taxon>Sphingomonadales</taxon>
        <taxon>Sphingomonadaceae</taxon>
        <taxon>Sphingomonas</taxon>
    </lineage>
</organism>
<name>A0ABP7L9A8_9SPHN</name>
<proteinExistence type="predicted"/>